<dbReference type="SUPFAM" id="SSF54285">
    <property type="entry name" value="MoaD/ThiS"/>
    <property type="match status" value="1"/>
</dbReference>
<dbReference type="InterPro" id="IPR012675">
    <property type="entry name" value="Beta-grasp_dom_sf"/>
</dbReference>
<dbReference type="CDD" id="cd00754">
    <property type="entry name" value="Ubl_MoaD"/>
    <property type="match status" value="1"/>
</dbReference>
<keyword evidence="2" id="KW-1185">Reference proteome</keyword>
<name>A0A4Q0P9I4_9FLAO</name>
<reference evidence="1 2" key="1">
    <citation type="submission" date="2018-07" db="EMBL/GenBank/DDBJ databases">
        <title>Leeuwenhoekiella genomics.</title>
        <authorList>
            <person name="Tahon G."/>
            <person name="Willems A."/>
        </authorList>
    </citation>
    <scope>NUCLEOTIDE SEQUENCE [LARGE SCALE GENOMIC DNA]</scope>
    <source>
        <strain evidence="1 2">LMG 22550</strain>
    </source>
</reference>
<dbReference type="Gene3D" id="3.10.20.30">
    <property type="match status" value="1"/>
</dbReference>
<sequence length="79" mass="8845">MTITLKYFGQLAEVFETSEETRDLENINVTDLIKEISSGYDLDHIPYQIAVNQRIIDCNEQVNLNDGDTLALLPPFAGG</sequence>
<dbReference type="Pfam" id="PF02597">
    <property type="entry name" value="ThiS"/>
    <property type="match status" value="1"/>
</dbReference>
<dbReference type="Proteomes" id="UP000289238">
    <property type="component" value="Unassembled WGS sequence"/>
</dbReference>
<comment type="caution">
    <text evidence="1">The sequence shown here is derived from an EMBL/GenBank/DDBJ whole genome shotgun (WGS) entry which is preliminary data.</text>
</comment>
<evidence type="ECO:0000313" key="1">
    <source>
        <dbReference type="EMBL" id="RXG23357.1"/>
    </source>
</evidence>
<proteinExistence type="predicted"/>
<dbReference type="EMBL" id="QOVM01000002">
    <property type="protein sequence ID" value="RXG23357.1"/>
    <property type="molecule type" value="Genomic_DNA"/>
</dbReference>
<evidence type="ECO:0000313" key="2">
    <source>
        <dbReference type="Proteomes" id="UP000289238"/>
    </source>
</evidence>
<dbReference type="InterPro" id="IPR003749">
    <property type="entry name" value="ThiS/MoaD-like"/>
</dbReference>
<organism evidence="1 2">
    <name type="scientific">Leeuwenhoekiella aequorea</name>
    <dbReference type="NCBI Taxonomy" id="283736"/>
    <lineage>
        <taxon>Bacteria</taxon>
        <taxon>Pseudomonadati</taxon>
        <taxon>Bacteroidota</taxon>
        <taxon>Flavobacteriia</taxon>
        <taxon>Flavobacteriales</taxon>
        <taxon>Flavobacteriaceae</taxon>
        <taxon>Leeuwenhoekiella</taxon>
    </lineage>
</organism>
<protein>
    <submittedName>
        <fullName evidence="1">Molybdopterin synthase sulfur carrier subunit</fullName>
    </submittedName>
</protein>
<dbReference type="RefSeq" id="WP_128756892.1">
    <property type="nucleotide sequence ID" value="NZ_QOVM01000002.1"/>
</dbReference>
<dbReference type="AlphaFoldDB" id="A0A4Q0P9I4"/>
<dbReference type="InterPro" id="IPR016155">
    <property type="entry name" value="Mopterin_synth/thiamin_S_b"/>
</dbReference>
<gene>
    <name evidence="1" type="ORF">DSM00_970</name>
</gene>
<accession>A0A4Q0P9I4</accession>
<dbReference type="OrthoDB" id="1191081at2"/>